<evidence type="ECO:0000313" key="3">
    <source>
        <dbReference type="Proteomes" id="UP001211064"/>
    </source>
</evidence>
<dbReference type="GO" id="GO:0003887">
    <property type="term" value="F:DNA-directed DNA polymerase activity"/>
    <property type="evidence" value="ECO:0007669"/>
    <property type="project" value="UniProtKB-EC"/>
</dbReference>
<accession>A0AAW5YZ65</accession>
<dbReference type="EMBL" id="JANWOR010000122">
    <property type="protein sequence ID" value="MDA4176473.1"/>
    <property type="molecule type" value="Genomic_DNA"/>
</dbReference>
<reference evidence="2" key="1">
    <citation type="submission" date="2022-08" db="EMBL/GenBank/DDBJ databases">
        <title>Genome sequencing of human pathogens.</title>
        <authorList>
            <person name="Cao X."/>
        </authorList>
    </citation>
    <scope>NUCLEOTIDE SEQUENCE</scope>
    <source>
        <strain evidence="2">EC16126</strain>
    </source>
</reference>
<dbReference type="SUPFAM" id="SSF48019">
    <property type="entry name" value="post-AAA+ oligomerization domain-like"/>
    <property type="match status" value="1"/>
</dbReference>
<sequence length="98" mass="10843">RETLCQALAYSVQSGDWYSLLAALNHEQAPARLHWLATLLMDALKRHYGAAQVTNVDVPGLVVELANHLSPSRLQAILGDVCHIREQLMSVTGINREL</sequence>
<dbReference type="FunFam" id="1.20.272.10:FF:000012">
    <property type="entry name" value="DNA polymerase III subunit delta"/>
    <property type="match status" value="1"/>
</dbReference>
<evidence type="ECO:0000313" key="2">
    <source>
        <dbReference type="EMBL" id="MDA4176473.1"/>
    </source>
</evidence>
<gene>
    <name evidence="2" type="ORF">NY836_03415</name>
</gene>
<proteinExistence type="predicted"/>
<dbReference type="Proteomes" id="UP001211064">
    <property type="component" value="Unassembled WGS sequence"/>
</dbReference>
<dbReference type="InterPro" id="IPR015199">
    <property type="entry name" value="DNA_pol_III_delta_C"/>
</dbReference>
<feature type="non-terminal residue" evidence="2">
    <location>
        <position position="98"/>
    </location>
</feature>
<organism evidence="2 3">
    <name type="scientific">Escherichia coli</name>
    <dbReference type="NCBI Taxonomy" id="562"/>
    <lineage>
        <taxon>Bacteria</taxon>
        <taxon>Pseudomonadati</taxon>
        <taxon>Pseudomonadota</taxon>
        <taxon>Gammaproteobacteria</taxon>
        <taxon>Enterobacterales</taxon>
        <taxon>Enterobacteriaceae</taxon>
        <taxon>Escherichia</taxon>
    </lineage>
</organism>
<protein>
    <submittedName>
        <fullName evidence="2">DNA polymerase III subunit delta</fullName>
        <ecNumber evidence="2">2.7.7.7</ecNumber>
    </submittedName>
</protein>
<dbReference type="InterPro" id="IPR008921">
    <property type="entry name" value="DNA_pol3_clamp-load_cplx_C"/>
</dbReference>
<comment type="caution">
    <text evidence="2">The sequence shown here is derived from an EMBL/GenBank/DDBJ whole genome shotgun (WGS) entry which is preliminary data.</text>
</comment>
<dbReference type="AlphaFoldDB" id="A0AAW5YZ65"/>
<dbReference type="EC" id="2.7.7.7" evidence="2"/>
<dbReference type="GO" id="GO:0009360">
    <property type="term" value="C:DNA polymerase III complex"/>
    <property type="evidence" value="ECO:0007669"/>
    <property type="project" value="InterPro"/>
</dbReference>
<dbReference type="Pfam" id="PF09115">
    <property type="entry name" value="DNApol3-delta_C"/>
    <property type="match status" value="1"/>
</dbReference>
<evidence type="ECO:0000259" key="1">
    <source>
        <dbReference type="Pfam" id="PF09115"/>
    </source>
</evidence>
<dbReference type="GO" id="GO:0006260">
    <property type="term" value="P:DNA replication"/>
    <property type="evidence" value="ECO:0007669"/>
    <property type="project" value="InterPro"/>
</dbReference>
<feature type="non-terminal residue" evidence="2">
    <location>
        <position position="1"/>
    </location>
</feature>
<dbReference type="Gene3D" id="1.20.272.10">
    <property type="match status" value="1"/>
</dbReference>
<dbReference type="RefSeq" id="WP_271097623.1">
    <property type="nucleotide sequence ID" value="NZ_JANWOR010000122.1"/>
</dbReference>
<feature type="domain" description="DNA polymerase III delta subunit C-terminal" evidence="1">
    <location>
        <begin position="1"/>
        <end position="98"/>
    </location>
</feature>
<dbReference type="GO" id="GO:0003677">
    <property type="term" value="F:DNA binding"/>
    <property type="evidence" value="ECO:0007669"/>
    <property type="project" value="InterPro"/>
</dbReference>
<name>A0AAW5YZ65_ECOLX</name>
<keyword evidence="2" id="KW-0808">Transferase</keyword>
<keyword evidence="2" id="KW-0548">Nucleotidyltransferase</keyword>